<evidence type="ECO:0000313" key="4">
    <source>
        <dbReference type="Proteomes" id="UP000321746"/>
    </source>
</evidence>
<dbReference type="AlphaFoldDB" id="A0A511XM38"/>
<proteinExistence type="predicted"/>
<evidence type="ECO:0000256" key="1">
    <source>
        <dbReference type="SAM" id="MobiDB-lite"/>
    </source>
</evidence>
<evidence type="ECO:0000256" key="2">
    <source>
        <dbReference type="SAM" id="SignalP"/>
    </source>
</evidence>
<keyword evidence="2" id="KW-0732">Signal</keyword>
<dbReference type="Proteomes" id="UP000321746">
    <property type="component" value="Unassembled WGS sequence"/>
</dbReference>
<name>A0A511XM38_9PROT</name>
<keyword evidence="4" id="KW-1185">Reference proteome</keyword>
<feature type="chain" id="PRO_5021989495" evidence="2">
    <location>
        <begin position="27"/>
        <end position="135"/>
    </location>
</feature>
<comment type="caution">
    <text evidence="3">The sequence shown here is derived from an EMBL/GenBank/DDBJ whole genome shotgun (WGS) entry which is preliminary data.</text>
</comment>
<organism evidence="3 4">
    <name type="scientific">Acetobacter oeni</name>
    <dbReference type="NCBI Taxonomy" id="304077"/>
    <lineage>
        <taxon>Bacteria</taxon>
        <taxon>Pseudomonadati</taxon>
        <taxon>Pseudomonadota</taxon>
        <taxon>Alphaproteobacteria</taxon>
        <taxon>Acetobacterales</taxon>
        <taxon>Acetobacteraceae</taxon>
        <taxon>Acetobacter</taxon>
    </lineage>
</organism>
<sequence>MVRRKLLWRGYGAALLVCLMAGPALAQPGGGGGGGGGGDDGGGGGDGDGDEKSGPDMNAMASKFNATRVHKDFSYIRYRPAGDRVQVQPDLDRLLFWTKDGKPDGYAQRRGDSVIYYDSAGHASRVQHLEPGEGD</sequence>
<feature type="signal peptide" evidence="2">
    <location>
        <begin position="1"/>
        <end position="26"/>
    </location>
</feature>
<dbReference type="EMBL" id="BJYG01000030">
    <property type="protein sequence ID" value="GEN64009.1"/>
    <property type="molecule type" value="Genomic_DNA"/>
</dbReference>
<feature type="compositionally biased region" description="Gly residues" evidence="1">
    <location>
        <begin position="28"/>
        <end position="46"/>
    </location>
</feature>
<gene>
    <name evidence="3" type="ORF">AOE01nite_22330</name>
</gene>
<accession>A0A511XM38</accession>
<feature type="region of interest" description="Disordered" evidence="1">
    <location>
        <begin position="28"/>
        <end position="59"/>
    </location>
</feature>
<protein>
    <submittedName>
        <fullName evidence="3">Uncharacterized protein</fullName>
    </submittedName>
</protein>
<evidence type="ECO:0000313" key="3">
    <source>
        <dbReference type="EMBL" id="GEN64009.1"/>
    </source>
</evidence>
<reference evidence="3 4" key="1">
    <citation type="submission" date="2019-07" db="EMBL/GenBank/DDBJ databases">
        <title>Whole genome shotgun sequence of Acetobacter oeni NBRC 105207.</title>
        <authorList>
            <person name="Hosoyama A."/>
            <person name="Uohara A."/>
            <person name="Ohji S."/>
            <person name="Ichikawa N."/>
        </authorList>
    </citation>
    <scope>NUCLEOTIDE SEQUENCE [LARGE SCALE GENOMIC DNA]</scope>
    <source>
        <strain evidence="3 4">NBRC 105207</strain>
    </source>
</reference>